<dbReference type="CDD" id="cd00093">
    <property type="entry name" value="HTH_XRE"/>
    <property type="match status" value="1"/>
</dbReference>
<keyword evidence="3" id="KW-1185">Reference proteome</keyword>
<evidence type="ECO:0000313" key="2">
    <source>
        <dbReference type="EMBL" id="MBF4554371.1"/>
    </source>
</evidence>
<organism evidence="2 3">
    <name type="scientific">Corynebacterium suicordis DSM 45110</name>
    <dbReference type="NCBI Taxonomy" id="1121369"/>
    <lineage>
        <taxon>Bacteria</taxon>
        <taxon>Bacillati</taxon>
        <taxon>Actinomycetota</taxon>
        <taxon>Actinomycetes</taxon>
        <taxon>Mycobacteriales</taxon>
        <taxon>Corynebacteriaceae</taxon>
        <taxon>Corynebacterium</taxon>
    </lineage>
</organism>
<proteinExistence type="predicted"/>
<evidence type="ECO:0000259" key="1">
    <source>
        <dbReference type="SMART" id="SM00530"/>
    </source>
</evidence>
<sequence>MSHQSSRPSFGHALRDRRHELGLSIEDVAALDGPSVSSLNRLENDKVINPHRRTMHALDRILEWEEGTTQKLFRDSKTFDESPGTERPALTIREDEIVELMTWNSLLAQHHQHTADFTASTFTDRITSITNTLLGRWIDTTIESGDPVALRFLTNIVSNQPLVPPESPDYDDQLYRRWRLGLIPDDQLNDDTVARYRQATSQSLRSLR</sequence>
<dbReference type="Proteomes" id="UP000635902">
    <property type="component" value="Unassembled WGS sequence"/>
</dbReference>
<accession>A0ABR9ZLQ2</accession>
<dbReference type="InterPro" id="IPR001387">
    <property type="entry name" value="Cro/C1-type_HTH"/>
</dbReference>
<dbReference type="Gene3D" id="1.10.260.40">
    <property type="entry name" value="lambda repressor-like DNA-binding domains"/>
    <property type="match status" value="1"/>
</dbReference>
<dbReference type="Pfam" id="PF13560">
    <property type="entry name" value="HTH_31"/>
    <property type="match status" value="1"/>
</dbReference>
<dbReference type="EMBL" id="JADKMY010000004">
    <property type="protein sequence ID" value="MBF4554371.1"/>
    <property type="molecule type" value="Genomic_DNA"/>
</dbReference>
<protein>
    <submittedName>
        <fullName evidence="2">Helix-turn-helix domain-containing protein</fullName>
    </submittedName>
</protein>
<comment type="caution">
    <text evidence="2">The sequence shown here is derived from an EMBL/GenBank/DDBJ whole genome shotgun (WGS) entry which is preliminary data.</text>
</comment>
<reference evidence="2 3" key="1">
    <citation type="submission" date="2020-10" db="EMBL/GenBank/DDBJ databases">
        <title>Novel species in genus Corynebacterium.</title>
        <authorList>
            <person name="Zhang G."/>
        </authorList>
    </citation>
    <scope>NUCLEOTIDE SEQUENCE [LARGE SCALE GENOMIC DNA]</scope>
    <source>
        <strain evidence="2 3">DSM 45110</strain>
    </source>
</reference>
<feature type="domain" description="HTH cro/C1-type" evidence="1">
    <location>
        <begin position="13"/>
        <end position="65"/>
    </location>
</feature>
<evidence type="ECO:0000313" key="3">
    <source>
        <dbReference type="Proteomes" id="UP000635902"/>
    </source>
</evidence>
<dbReference type="SMART" id="SM00530">
    <property type="entry name" value="HTH_XRE"/>
    <property type="match status" value="1"/>
</dbReference>
<name>A0ABR9ZLQ2_9CORY</name>
<dbReference type="SUPFAM" id="SSF47413">
    <property type="entry name" value="lambda repressor-like DNA-binding domains"/>
    <property type="match status" value="1"/>
</dbReference>
<gene>
    <name evidence="2" type="ORF">IRY30_09845</name>
</gene>
<dbReference type="RefSeq" id="WP_194557279.1">
    <property type="nucleotide sequence ID" value="NZ_JADKMY010000004.1"/>
</dbReference>
<dbReference type="InterPro" id="IPR010982">
    <property type="entry name" value="Lambda_DNA-bd_dom_sf"/>
</dbReference>